<sequence length="64" mass="7364">MRHQLKHLMCRFRRQGSGQPLAVCPPAHTPQALEQAAELDARTSWPTHRIRSFLLTQRPRHNAG</sequence>
<dbReference type="EMBL" id="CP125947">
    <property type="protein sequence ID" value="WHS68056.1"/>
    <property type="molecule type" value="Genomic_DNA"/>
</dbReference>
<reference evidence="1 2" key="1">
    <citation type="submission" date="2023-05" db="EMBL/GenBank/DDBJ databases">
        <authorList>
            <person name="Yin Y."/>
            <person name="Lu Z."/>
        </authorList>
    </citation>
    <scope>NUCLEOTIDE SEQUENCE [LARGE SCALE GENOMIC DNA]</scope>
    <source>
        <strain evidence="1 2">ZM22</strain>
    </source>
</reference>
<dbReference type="RefSeq" id="WP_283489064.1">
    <property type="nucleotide sequence ID" value="NZ_CP125947.1"/>
</dbReference>
<protein>
    <submittedName>
        <fullName evidence="1">Uncharacterized protein</fullName>
    </submittedName>
</protein>
<dbReference type="Proteomes" id="UP001240697">
    <property type="component" value="Chromosome"/>
</dbReference>
<name>A0ABY8SZ67_9BURK</name>
<proteinExistence type="predicted"/>
<gene>
    <name evidence="1" type="ORF">QMY55_21230</name>
</gene>
<keyword evidence="2" id="KW-1185">Reference proteome</keyword>
<accession>A0ABY8SZ67</accession>
<evidence type="ECO:0000313" key="1">
    <source>
        <dbReference type="EMBL" id="WHS68056.1"/>
    </source>
</evidence>
<organism evidence="1 2">
    <name type="scientific">Comamonas resistens</name>
    <dbReference type="NCBI Taxonomy" id="3046670"/>
    <lineage>
        <taxon>Bacteria</taxon>
        <taxon>Pseudomonadati</taxon>
        <taxon>Pseudomonadota</taxon>
        <taxon>Betaproteobacteria</taxon>
        <taxon>Burkholderiales</taxon>
        <taxon>Comamonadaceae</taxon>
        <taxon>Comamonas</taxon>
    </lineage>
</organism>
<evidence type="ECO:0000313" key="2">
    <source>
        <dbReference type="Proteomes" id="UP001240697"/>
    </source>
</evidence>